<dbReference type="EMBL" id="CAMXCT030006795">
    <property type="protein sequence ID" value="CAL4807495.1"/>
    <property type="molecule type" value="Genomic_DNA"/>
</dbReference>
<dbReference type="PANTHER" id="PTHR31362">
    <property type="entry name" value="GLYCOSYLTRANSFERASE STELLO1-RELATED"/>
    <property type="match status" value="1"/>
</dbReference>
<accession>A0A9P1M5V4</accession>
<feature type="transmembrane region" description="Helical" evidence="2">
    <location>
        <begin position="707"/>
        <end position="728"/>
    </location>
</feature>
<gene>
    <name evidence="3" type="ORF">C1SCF055_LOCUS44624</name>
</gene>
<proteinExistence type="predicted"/>
<evidence type="ECO:0000313" key="4">
    <source>
        <dbReference type="EMBL" id="CAL1173558.1"/>
    </source>
</evidence>
<dbReference type="AlphaFoldDB" id="A0A9P1M5V4"/>
<evidence type="ECO:0000256" key="1">
    <source>
        <dbReference type="SAM" id="MobiDB-lite"/>
    </source>
</evidence>
<dbReference type="OrthoDB" id="441541at2759"/>
<reference evidence="3" key="1">
    <citation type="submission" date="2022-10" db="EMBL/GenBank/DDBJ databases">
        <authorList>
            <person name="Chen Y."/>
            <person name="Dougan E. K."/>
            <person name="Chan C."/>
            <person name="Rhodes N."/>
            <person name="Thang M."/>
        </authorList>
    </citation>
    <scope>NUCLEOTIDE SEQUENCE</scope>
</reference>
<feature type="compositionally biased region" description="Acidic residues" evidence="1">
    <location>
        <begin position="460"/>
        <end position="488"/>
    </location>
</feature>
<sequence>MAIPPQFFTPYNAQATVHLYEAFWGLLLPVTVHGRVSDIWRAYLTQKLLWDVGQLVTFLPPYVVHDRVAHDYLKDFQSETDLQLKSTALVQFLSQWSSNAPTLLERIEQLWAALYARGFVELGDVRLAQAWILDLLAVGYEFPKLMCKSLKSEAGGISNGRDEGEVRFDVDESNTISTPSFDEDALRRRFPTDWTQCTVLADLPSPRFSVEETVEARKHKTDNPGCSPSVFLTLLGLVICTVTLIVGIVVFNVQWRRYGVLWGGYLEWNCTLVSCHLRYSYTGTYRAMGLRNFMVRSAKKFGNKRFATQMLLWWGHYMGGRLHFTLQVRASKVLSRNPRPLGHGMSNRVTVRDVSTRKVLLHLEVDPADTESRLWDEVQNRLPWGLSLSSLRLKDELLPSTFRLSELAQLAAAKVLVKTKPQRPYRFVIMWNGRTPFLVELWLRGKQKRVRVFPDLEWPPYEEDEDEGEEKNGEDECQGEEENGEDECPPWKKKRLDSDEEHLDLGYSKTWADFSALPILETEIVDIFIGRSELEHFTWRSRAFGPQFLGNSILLQMRDLAMLKMTGWNWQMLHVKFSSPMGNSLAPYTFAVDADGRYFLFIEKVILETMPAEAENTEPGLWPFHPYHYLYHEFKYDKCSFRLEYGPNLDFTNGKPESFPPLSKLPLCTGPATFQSWLFGGLCEASSRYTKLIGGTIWGVICQASRIGFVLVLLSILLSSVVFVFVVVEHQVCRKDWKPRWAVAAVKTEKFRPVAKVAAGLCPICTAACVLQYRISIAGLEQSGGVCKVAFSFLAKESVEVQMPWGTLWYCVIAVVQLGLTIGLLRGPLRKPEAPLAMDLVDIQVEMQSRHFEEESVHPVQPYGGAGPTTHVSAAADGADGTYGTYGISSQGHWKRWKGLHSAKTATGGYAYTEMVGPRLPRFQGSKSSLLRGCGYAVALCALIAVAGGFHRRQTRALRARARTARRANITGPGWTDELARIFDPRPEGPGWQPEFGYSGRPRLRLLIDAEDICHSYAKAKYLQTGKWTGPLSEGIEKVLDYGAWGGGEPEDRAPDEPDMTPPEILTFVGMPADMIEAVKPGDLVDGYPEAWRWMVCDETPLPKKCWQKKANQRWIRTSQVQALV</sequence>
<dbReference type="InterPro" id="IPR005049">
    <property type="entry name" value="STL-like"/>
</dbReference>
<feature type="region of interest" description="Disordered" evidence="1">
    <location>
        <begin position="459"/>
        <end position="493"/>
    </location>
</feature>
<keyword evidence="6" id="KW-1185">Reference proteome</keyword>
<dbReference type="PANTHER" id="PTHR31362:SF0">
    <property type="entry name" value="EXOSTOSIN DOMAIN-CONTAINING PROTEIN-RELATED"/>
    <property type="match status" value="1"/>
</dbReference>
<dbReference type="EMBL" id="CAMXCT010006795">
    <property type="protein sequence ID" value="CAI4020183.1"/>
    <property type="molecule type" value="Genomic_DNA"/>
</dbReference>
<feature type="transmembrane region" description="Helical" evidence="2">
    <location>
        <begin position="807"/>
        <end position="825"/>
    </location>
</feature>
<keyword evidence="2" id="KW-1133">Transmembrane helix</keyword>
<feature type="transmembrane region" description="Helical" evidence="2">
    <location>
        <begin position="929"/>
        <end position="950"/>
    </location>
</feature>
<reference evidence="4" key="2">
    <citation type="submission" date="2024-04" db="EMBL/GenBank/DDBJ databases">
        <authorList>
            <person name="Chen Y."/>
            <person name="Shah S."/>
            <person name="Dougan E. K."/>
            <person name="Thang M."/>
            <person name="Chan C."/>
        </authorList>
    </citation>
    <scope>NUCLEOTIDE SEQUENCE [LARGE SCALE GENOMIC DNA]</scope>
</reference>
<name>A0A9P1M5V4_9DINO</name>
<comment type="caution">
    <text evidence="3">The sequence shown here is derived from an EMBL/GenBank/DDBJ whole genome shotgun (WGS) entry which is preliminary data.</text>
</comment>
<protein>
    <submittedName>
        <fullName evidence="5">Probable glycosyltransferase STELLO2</fullName>
    </submittedName>
</protein>
<dbReference type="Proteomes" id="UP001152797">
    <property type="component" value="Unassembled WGS sequence"/>
</dbReference>
<feature type="transmembrane region" description="Helical" evidence="2">
    <location>
        <begin position="230"/>
        <end position="251"/>
    </location>
</feature>
<dbReference type="Pfam" id="PF03385">
    <property type="entry name" value="STELLO"/>
    <property type="match status" value="1"/>
</dbReference>
<dbReference type="EMBL" id="CAMXCT020006795">
    <property type="protein sequence ID" value="CAL1173558.1"/>
    <property type="molecule type" value="Genomic_DNA"/>
</dbReference>
<evidence type="ECO:0000313" key="6">
    <source>
        <dbReference type="Proteomes" id="UP001152797"/>
    </source>
</evidence>
<keyword evidence="2" id="KW-0472">Membrane</keyword>
<evidence type="ECO:0000256" key="2">
    <source>
        <dbReference type="SAM" id="Phobius"/>
    </source>
</evidence>
<evidence type="ECO:0000313" key="5">
    <source>
        <dbReference type="EMBL" id="CAL4807495.1"/>
    </source>
</evidence>
<keyword evidence="2" id="KW-0812">Transmembrane</keyword>
<organism evidence="3">
    <name type="scientific">Cladocopium goreaui</name>
    <dbReference type="NCBI Taxonomy" id="2562237"/>
    <lineage>
        <taxon>Eukaryota</taxon>
        <taxon>Sar</taxon>
        <taxon>Alveolata</taxon>
        <taxon>Dinophyceae</taxon>
        <taxon>Suessiales</taxon>
        <taxon>Symbiodiniaceae</taxon>
        <taxon>Cladocopium</taxon>
    </lineage>
</organism>
<evidence type="ECO:0000313" key="3">
    <source>
        <dbReference type="EMBL" id="CAI4020183.1"/>
    </source>
</evidence>